<dbReference type="EMBL" id="JASBWR010000028">
    <property type="protein sequence ID" value="KAJ9106766.1"/>
    <property type="molecule type" value="Genomic_DNA"/>
</dbReference>
<name>A0ACC2W7C4_9TREE</name>
<sequence>MEALEMASDAPEETSGGATDDASGPEAETPISSNTIKSADNKRSLTKGKRTSIFSSFLFTSKNDNYSSVDSEDGPPNKNKPEPETPRKLIRTLRMPPSPRSTVGFSDIFASLRTMNSDQIPTNQDSLPNTSQVEGTPSTPTTLSSDTLQSSQRNGESPSRVATTGRAMKMAQAFGAHIKMQPNITPDIGIPANDSSTTLKERQIVRRNQGTLVGTPVGTVHGLGQLGQNSMPLPLFRRSISYDEFAGLSSSYLQNEDNSNETGKYDSSVLERTRNQDSIAQSLKLDVTPDVSEVLKYMYTSTDVDRTASMALSTAPTSAATSLSPDSAISSDVEPILSTPISDDRVASSSGIISSDSVVQTPGIRDFRAIREQRKDKLFESLCPQDQMTLEELINAEALRRCRQVLIEIDGDAVFEKAMSQALRSQIRSQPEIGDTMAKRWEWRQEQTQLRKNAIRPLFLVREMLRGERSYIEHLENGIKVSILFLQVQVSL</sequence>
<evidence type="ECO:0000313" key="1">
    <source>
        <dbReference type="EMBL" id="KAJ9106766.1"/>
    </source>
</evidence>
<organism evidence="1 2">
    <name type="scientific">Naganishia cerealis</name>
    <dbReference type="NCBI Taxonomy" id="610337"/>
    <lineage>
        <taxon>Eukaryota</taxon>
        <taxon>Fungi</taxon>
        <taxon>Dikarya</taxon>
        <taxon>Basidiomycota</taxon>
        <taxon>Agaricomycotina</taxon>
        <taxon>Tremellomycetes</taxon>
        <taxon>Filobasidiales</taxon>
        <taxon>Filobasidiaceae</taxon>
        <taxon>Naganishia</taxon>
    </lineage>
</organism>
<gene>
    <name evidence="1" type="ORF">QFC19_003079</name>
</gene>
<dbReference type="Proteomes" id="UP001241377">
    <property type="component" value="Unassembled WGS sequence"/>
</dbReference>
<protein>
    <submittedName>
        <fullName evidence="1">Uncharacterized protein</fullName>
    </submittedName>
</protein>
<comment type="caution">
    <text evidence="1">The sequence shown here is derived from an EMBL/GenBank/DDBJ whole genome shotgun (WGS) entry which is preliminary data.</text>
</comment>
<keyword evidence="2" id="KW-1185">Reference proteome</keyword>
<accession>A0ACC2W7C4</accession>
<proteinExistence type="predicted"/>
<evidence type="ECO:0000313" key="2">
    <source>
        <dbReference type="Proteomes" id="UP001241377"/>
    </source>
</evidence>
<reference evidence="1" key="1">
    <citation type="submission" date="2023-04" db="EMBL/GenBank/DDBJ databases">
        <title>Draft Genome sequencing of Naganishia species isolated from polar environments using Oxford Nanopore Technology.</title>
        <authorList>
            <person name="Leo P."/>
            <person name="Venkateswaran K."/>
        </authorList>
    </citation>
    <scope>NUCLEOTIDE SEQUENCE</scope>
    <source>
        <strain evidence="1">MNA-CCFEE 5261</strain>
    </source>
</reference>